<proteinExistence type="predicted"/>
<dbReference type="EMBL" id="CM002910">
    <property type="protein sequence ID" value="KMY87633.1"/>
    <property type="molecule type" value="Genomic_DNA"/>
</dbReference>
<dbReference type="InterPro" id="IPR018244">
    <property type="entry name" value="Allrgn_V5/Tpx1_CS"/>
</dbReference>
<dbReference type="Pfam" id="PF00188">
    <property type="entry name" value="CAP"/>
    <property type="match status" value="1"/>
</dbReference>
<dbReference type="OrthoDB" id="337038at2759"/>
<dbReference type="PRINTS" id="PR00837">
    <property type="entry name" value="V5TPXLIKE"/>
</dbReference>
<dbReference type="InterPro" id="IPR001283">
    <property type="entry name" value="CRISP-related"/>
</dbReference>
<dbReference type="AlphaFoldDB" id="A0A0J9QU72"/>
<name>A0A0J9QU72_DROSI</name>
<dbReference type="GO" id="GO:0005576">
    <property type="term" value="C:extracellular region"/>
    <property type="evidence" value="ECO:0007669"/>
    <property type="project" value="UniProtKB-SubCell"/>
</dbReference>
<keyword evidence="2" id="KW-0964">Secreted</keyword>
<comment type="subcellular location">
    <subcellularLocation>
        <location evidence="1">Secreted</location>
    </subcellularLocation>
</comment>
<dbReference type="SMART" id="SM00198">
    <property type="entry name" value="SCP"/>
    <property type="match status" value="1"/>
</dbReference>
<dbReference type="InterPro" id="IPR034113">
    <property type="entry name" value="SCP_GAPR1-like"/>
</dbReference>
<evidence type="ECO:0000256" key="3">
    <source>
        <dbReference type="SAM" id="MobiDB-lite"/>
    </source>
</evidence>
<dbReference type="Bgee" id="FBgn0194243">
    <property type="expression patterns" value="Expressed in male reproductive system and 2 other cell types or tissues"/>
</dbReference>
<evidence type="ECO:0000259" key="4">
    <source>
        <dbReference type="SMART" id="SM00198"/>
    </source>
</evidence>
<feature type="domain" description="SCP" evidence="4">
    <location>
        <begin position="148"/>
        <end position="278"/>
    </location>
</feature>
<dbReference type="KEGG" id="dsi:Dsimw501_GD22849"/>
<gene>
    <name evidence="5" type="primary">Dsim\GD22849</name>
    <name evidence="5" type="ORF">Dsimw501_GD22849</name>
</gene>
<evidence type="ECO:0000256" key="1">
    <source>
        <dbReference type="ARBA" id="ARBA00004613"/>
    </source>
</evidence>
<protein>
    <recommendedName>
        <fullName evidence="4">SCP domain-containing protein</fullName>
    </recommendedName>
</protein>
<organism evidence="5">
    <name type="scientific">Drosophila simulans</name>
    <name type="common">Fruit fly</name>
    <dbReference type="NCBI Taxonomy" id="7240"/>
    <lineage>
        <taxon>Eukaryota</taxon>
        <taxon>Metazoa</taxon>
        <taxon>Ecdysozoa</taxon>
        <taxon>Arthropoda</taxon>
        <taxon>Hexapoda</taxon>
        <taxon>Insecta</taxon>
        <taxon>Pterygota</taxon>
        <taxon>Neoptera</taxon>
        <taxon>Endopterygota</taxon>
        <taxon>Diptera</taxon>
        <taxon>Brachycera</taxon>
        <taxon>Muscomorpha</taxon>
        <taxon>Ephydroidea</taxon>
        <taxon>Drosophilidae</taxon>
        <taxon>Drosophila</taxon>
        <taxon>Sophophora</taxon>
    </lineage>
</organism>
<dbReference type="Gene3D" id="3.40.33.10">
    <property type="entry name" value="CAP"/>
    <property type="match status" value="1"/>
</dbReference>
<dbReference type="Proteomes" id="UP000035880">
    <property type="component" value="Chromosome 2L"/>
</dbReference>
<reference evidence="5" key="3">
    <citation type="submission" date="2015-04" db="EMBL/GenBank/DDBJ databases">
        <authorList>
            <consortium name="FlyBase"/>
        </authorList>
    </citation>
    <scope>NUCLEOTIDE SEQUENCE</scope>
    <source>
        <strain evidence="5">W501</strain>
    </source>
</reference>
<dbReference type="CDD" id="cd05382">
    <property type="entry name" value="CAP_GAPR1-like"/>
    <property type="match status" value="1"/>
</dbReference>
<dbReference type="FunFam" id="3.40.33.10:FF:000073">
    <property type="entry name" value="IP19912p"/>
    <property type="match status" value="1"/>
</dbReference>
<sequence length="310" mass="36222">MENEKKDLTAVKCPLQKIQHNDATFVGCDSSNRDLEKCRSCLTPFCRKPIKIYHNSRNYLACEVQRSQSTNSIRSLPVKFPSTPKRSLTTEKDNESPWSHGKRCLQCAAPKCKTYSRSSIQSKKLKKDKNSVLKEFEIYKMPNFRRKPIQQAILRETNKYRRLHNANPLKMDEKLCSYAQDWADHLADQNKLETRPNPLYGENIMCVRRSKFSVDQILKLWYQEKYNFDYLKPGFNLYTGHFTQLVWKESEFLGVGVACDVSSIWIVCNYNPPGNVSDHFRENVLPRKFLLLKSDLDAEETSKSKHHNLK</sequence>
<accession>A0A0J9QU72</accession>
<reference evidence="5" key="1">
    <citation type="journal article" date="2013" name="Genome Res.">
        <title>A second-generation assembly of the Drosophila simulans genome provides new insights into patterns of lineage-specific divergence.</title>
        <authorList>
            <person name="Hu T.T."/>
            <person name="Eisen M.B."/>
            <person name="Thornton K.R."/>
            <person name="Andolfatto P."/>
        </authorList>
    </citation>
    <scope>NUCLEOTIDE SEQUENCE [LARGE SCALE GENOMIC DNA]</scope>
    <source>
        <strain evidence="5">W501</strain>
    </source>
</reference>
<dbReference type="InterPro" id="IPR035940">
    <property type="entry name" value="CAP_sf"/>
</dbReference>
<reference evidence="5" key="2">
    <citation type="submission" date="2014-06" db="EMBL/GenBank/DDBJ databases">
        <authorList>
            <person name="Hu T."/>
            <person name="Eisen M.B."/>
            <person name="Thornton K.R."/>
            <person name="Andolfatto P."/>
        </authorList>
    </citation>
    <scope>NUCLEOTIDE SEQUENCE</scope>
    <source>
        <strain evidence="5">W501</strain>
    </source>
</reference>
<evidence type="ECO:0000256" key="2">
    <source>
        <dbReference type="ARBA" id="ARBA00022525"/>
    </source>
</evidence>
<dbReference type="SUPFAM" id="SSF55797">
    <property type="entry name" value="PR-1-like"/>
    <property type="match status" value="1"/>
</dbReference>
<evidence type="ECO:0000313" key="5">
    <source>
        <dbReference type="EMBL" id="KMY87633.1"/>
    </source>
</evidence>
<dbReference type="PROSITE" id="PS01009">
    <property type="entry name" value="CRISP_1"/>
    <property type="match status" value="1"/>
</dbReference>
<dbReference type="InterPro" id="IPR014044">
    <property type="entry name" value="CAP_dom"/>
</dbReference>
<feature type="region of interest" description="Disordered" evidence="3">
    <location>
        <begin position="75"/>
        <end position="96"/>
    </location>
</feature>
<dbReference type="PANTHER" id="PTHR10334">
    <property type="entry name" value="CYSTEINE-RICH SECRETORY PROTEIN-RELATED"/>
    <property type="match status" value="1"/>
</dbReference>